<dbReference type="Proteomes" id="UP001056855">
    <property type="component" value="Chromosome"/>
</dbReference>
<name>A0A9E7N787_9EURY</name>
<proteinExistence type="predicted"/>
<dbReference type="AlphaFoldDB" id="A0A9E7N787"/>
<keyword evidence="1" id="KW-0812">Transmembrane</keyword>
<dbReference type="GeneID" id="73290456"/>
<accession>A0A9E7N787</accession>
<keyword evidence="3" id="KW-1185">Reference proteome</keyword>
<organism evidence="2 3">
    <name type="scientific">Natronosalvus rutilus</name>
    <dbReference type="NCBI Taxonomy" id="2953753"/>
    <lineage>
        <taxon>Archaea</taxon>
        <taxon>Methanobacteriati</taxon>
        <taxon>Methanobacteriota</taxon>
        <taxon>Stenosarchaea group</taxon>
        <taxon>Halobacteria</taxon>
        <taxon>Halobacteriales</taxon>
        <taxon>Natrialbaceae</taxon>
        <taxon>Natronosalvus</taxon>
    </lineage>
</organism>
<evidence type="ECO:0000313" key="2">
    <source>
        <dbReference type="EMBL" id="UTF52206.1"/>
    </source>
</evidence>
<dbReference type="RefSeq" id="WP_254156028.1">
    <property type="nucleotide sequence ID" value="NZ_CP100355.1"/>
</dbReference>
<sequence>MYPTDAGTHGFLTVQVAVLLHVGLALGSTALLWWLGLPARLAVPAFTVALFLLLVPFWQVYADSHPTSGER</sequence>
<evidence type="ECO:0000256" key="1">
    <source>
        <dbReference type="SAM" id="Phobius"/>
    </source>
</evidence>
<dbReference type="EMBL" id="CP100355">
    <property type="protein sequence ID" value="UTF52206.1"/>
    <property type="molecule type" value="Genomic_DNA"/>
</dbReference>
<dbReference type="KEGG" id="sawl:NGM29_10380"/>
<protein>
    <submittedName>
        <fullName evidence="2">Uncharacterized protein</fullName>
    </submittedName>
</protein>
<feature type="transmembrane region" description="Helical" evidence="1">
    <location>
        <begin position="41"/>
        <end position="61"/>
    </location>
</feature>
<gene>
    <name evidence="2" type="ORF">NGM29_10380</name>
</gene>
<reference evidence="2" key="1">
    <citation type="submission" date="2022-06" db="EMBL/GenBank/DDBJ databases">
        <title>Diverse halophilic archaea isolated from saline environments.</title>
        <authorList>
            <person name="Cui H.-L."/>
        </authorList>
    </citation>
    <scope>NUCLEOTIDE SEQUENCE</scope>
    <source>
        <strain evidence="2">WLHS1</strain>
    </source>
</reference>
<keyword evidence="1" id="KW-0472">Membrane</keyword>
<feature type="transmembrane region" description="Helical" evidence="1">
    <location>
        <begin position="12"/>
        <end position="34"/>
    </location>
</feature>
<evidence type="ECO:0000313" key="3">
    <source>
        <dbReference type="Proteomes" id="UP001056855"/>
    </source>
</evidence>
<keyword evidence="1" id="KW-1133">Transmembrane helix</keyword>